<dbReference type="SUPFAM" id="SSF49899">
    <property type="entry name" value="Concanavalin A-like lectins/glucanases"/>
    <property type="match status" value="1"/>
</dbReference>
<dbReference type="GO" id="GO:0006888">
    <property type="term" value="P:endoplasmic reticulum to Golgi vesicle-mediated transport"/>
    <property type="evidence" value="ECO:0007669"/>
    <property type="project" value="TreeGrafter"/>
</dbReference>
<evidence type="ECO:0000256" key="2">
    <source>
        <dbReference type="ARBA" id="ARBA00022692"/>
    </source>
</evidence>
<dbReference type="InterPro" id="IPR005052">
    <property type="entry name" value="Lectin_leg"/>
</dbReference>
<feature type="domain" description="L-type lectin-like" evidence="8">
    <location>
        <begin position="139"/>
        <end position="411"/>
    </location>
</feature>
<dbReference type="InterPro" id="IPR013320">
    <property type="entry name" value="ConA-like_dom_sf"/>
</dbReference>
<comment type="subcellular location">
    <subcellularLocation>
        <location evidence="1">Membrane</location>
        <topology evidence="1">Single-pass type I membrane protein</topology>
    </subcellularLocation>
</comment>
<dbReference type="STRING" id="27349.A0A0L6UGR1"/>
<dbReference type="PROSITE" id="PS51328">
    <property type="entry name" value="L_LECTIN_LIKE"/>
    <property type="match status" value="1"/>
</dbReference>
<evidence type="ECO:0000256" key="6">
    <source>
        <dbReference type="SAM" id="MobiDB-lite"/>
    </source>
</evidence>
<evidence type="ECO:0000256" key="5">
    <source>
        <dbReference type="ARBA" id="ARBA00023136"/>
    </source>
</evidence>
<dbReference type="CDD" id="cd07308">
    <property type="entry name" value="lectin_leg-like"/>
    <property type="match status" value="1"/>
</dbReference>
<protein>
    <recommendedName>
        <fullName evidence="8">L-type lectin-like domain-containing protein</fullName>
    </recommendedName>
</protein>
<dbReference type="Gene3D" id="2.60.120.200">
    <property type="match status" value="1"/>
</dbReference>
<keyword evidence="10" id="KW-1185">Reference proteome</keyword>
<dbReference type="GO" id="GO:0005789">
    <property type="term" value="C:endoplasmic reticulum membrane"/>
    <property type="evidence" value="ECO:0007669"/>
    <property type="project" value="TreeGrafter"/>
</dbReference>
<dbReference type="EMBL" id="LAVV01011497">
    <property type="protein sequence ID" value="KNZ47718.1"/>
    <property type="molecule type" value="Genomic_DNA"/>
</dbReference>
<feature type="transmembrane region" description="Helical" evidence="7">
    <location>
        <begin position="452"/>
        <end position="472"/>
    </location>
</feature>
<keyword evidence="5 7" id="KW-0472">Membrane</keyword>
<keyword evidence="3" id="KW-0732">Signal</keyword>
<dbReference type="GO" id="GO:0005793">
    <property type="term" value="C:endoplasmic reticulum-Golgi intermediate compartment"/>
    <property type="evidence" value="ECO:0007669"/>
    <property type="project" value="TreeGrafter"/>
</dbReference>
<comment type="caution">
    <text evidence="9">The sequence shown here is derived from an EMBL/GenBank/DDBJ whole genome shotgun (WGS) entry which is preliminary data.</text>
</comment>
<keyword evidence="2 7" id="KW-0812">Transmembrane</keyword>
<dbReference type="Pfam" id="PF03388">
    <property type="entry name" value="Lectin_leg-like"/>
    <property type="match status" value="2"/>
</dbReference>
<organism evidence="9 10">
    <name type="scientific">Puccinia sorghi</name>
    <dbReference type="NCBI Taxonomy" id="27349"/>
    <lineage>
        <taxon>Eukaryota</taxon>
        <taxon>Fungi</taxon>
        <taxon>Dikarya</taxon>
        <taxon>Basidiomycota</taxon>
        <taxon>Pucciniomycotina</taxon>
        <taxon>Pucciniomycetes</taxon>
        <taxon>Pucciniales</taxon>
        <taxon>Pucciniaceae</taxon>
        <taxon>Puccinia</taxon>
    </lineage>
</organism>
<evidence type="ECO:0000313" key="10">
    <source>
        <dbReference type="Proteomes" id="UP000037035"/>
    </source>
</evidence>
<proteinExistence type="predicted"/>
<reference evidence="9 10" key="1">
    <citation type="submission" date="2015-08" db="EMBL/GenBank/DDBJ databases">
        <title>Next Generation Sequencing and Analysis of the Genome of Puccinia sorghi L Schw, the Causal Agent of Maize Common Rust.</title>
        <authorList>
            <person name="Rochi L."/>
            <person name="Burguener G."/>
            <person name="Darino M."/>
            <person name="Turjanski A."/>
            <person name="Kreff E."/>
            <person name="Dieguez M.J."/>
            <person name="Sacco F."/>
        </authorList>
    </citation>
    <scope>NUCLEOTIDE SEQUENCE [LARGE SCALE GENOMIC DNA]</scope>
    <source>
        <strain evidence="9 10">RO10H11247</strain>
    </source>
</reference>
<keyword evidence="4 7" id="KW-1133">Transmembrane helix</keyword>
<evidence type="ECO:0000256" key="1">
    <source>
        <dbReference type="ARBA" id="ARBA00004479"/>
    </source>
</evidence>
<dbReference type="InterPro" id="IPR051136">
    <property type="entry name" value="Intracellular_Lectin-GPT"/>
</dbReference>
<dbReference type="OrthoDB" id="270293at2759"/>
<evidence type="ECO:0000256" key="7">
    <source>
        <dbReference type="SAM" id="Phobius"/>
    </source>
</evidence>
<dbReference type="VEuPathDB" id="FungiDB:VP01_61g6"/>
<dbReference type="GO" id="GO:0030134">
    <property type="term" value="C:COPII-coated ER to Golgi transport vesicle"/>
    <property type="evidence" value="ECO:0007669"/>
    <property type="project" value="TreeGrafter"/>
</dbReference>
<name>A0A0L6UGR1_9BASI</name>
<dbReference type="PANTHER" id="PTHR12223">
    <property type="entry name" value="VESICULAR MANNOSE-BINDING LECTIN"/>
    <property type="match status" value="1"/>
</dbReference>
<evidence type="ECO:0000256" key="4">
    <source>
        <dbReference type="ARBA" id="ARBA00022989"/>
    </source>
</evidence>
<gene>
    <name evidence="9" type="ORF">VP01_61g6</name>
</gene>
<dbReference type="PANTHER" id="PTHR12223:SF45">
    <property type="entry name" value="RE50040P"/>
    <property type="match status" value="1"/>
</dbReference>
<sequence length="489" mass="55057">MDADWHRRAQLPGPRVYYPAAPRSSPKNIQHQKKPLDNSTDASLHSDILRSSITMGGRPARLHLGLLKKLSISLLSLQMSRSDEIENHLPLSTQVIHNREIQGTTEVTIPIKGHTIYPRQLSILSKKKKKTPKSDFWPYLLSTQFALPLPHLTIQILSAFVDTDLQNRWFDFGGSAIIDTSRHVRLTQNRPSEAGYLWSRYPLTQPSFQVEVEFKIDGESTSLYGDGMAVWLSKPSQQIGPVFGSADHWDGFGIFIDTFPNSRHSVSGLECMQFSFSPIRTVFQPMIFPWCAFVHRPRNIIYYPNYAFPRILGMINHGYTSFEVGSDGDGQEAGACSYSVRRSDVATKLQINYVRGRFLELLVQHDKWDEWDHCFTVSNYTLPENIFLGFSAHTGEVSDAHDILSVSTNGLVYHPPNARKTGSKAGAHHDWNGNLGGGIGSGALGFWGSLGAYLYLVIKWTFILACVALALFGGKKYFSKYQHEVMKKF</sequence>
<dbReference type="GO" id="GO:0000139">
    <property type="term" value="C:Golgi membrane"/>
    <property type="evidence" value="ECO:0007669"/>
    <property type="project" value="TreeGrafter"/>
</dbReference>
<evidence type="ECO:0000259" key="8">
    <source>
        <dbReference type="PROSITE" id="PS51328"/>
    </source>
</evidence>
<dbReference type="GO" id="GO:0005537">
    <property type="term" value="F:D-mannose binding"/>
    <property type="evidence" value="ECO:0007669"/>
    <property type="project" value="TreeGrafter"/>
</dbReference>
<evidence type="ECO:0000256" key="3">
    <source>
        <dbReference type="ARBA" id="ARBA00022729"/>
    </source>
</evidence>
<evidence type="ECO:0000313" key="9">
    <source>
        <dbReference type="EMBL" id="KNZ47718.1"/>
    </source>
</evidence>
<feature type="region of interest" description="Disordered" evidence="6">
    <location>
        <begin position="12"/>
        <end position="43"/>
    </location>
</feature>
<dbReference type="AlphaFoldDB" id="A0A0L6UGR1"/>
<dbReference type="Proteomes" id="UP000037035">
    <property type="component" value="Unassembled WGS sequence"/>
</dbReference>
<accession>A0A0L6UGR1</accession>